<dbReference type="EMBL" id="CP009933">
    <property type="protein sequence ID" value="AKA71159.1"/>
    <property type="molecule type" value="Genomic_DNA"/>
</dbReference>
<dbReference type="AlphaFoldDB" id="A0A0E3M7X5"/>
<dbReference type="InterPro" id="IPR008189">
    <property type="entry name" value="rRNA_ssu_MeTfrase_I"/>
</dbReference>
<dbReference type="SUPFAM" id="SSF53790">
    <property type="entry name" value="Tetrapyrrole methylase"/>
    <property type="match status" value="1"/>
</dbReference>
<dbReference type="GO" id="GO:0070677">
    <property type="term" value="F:rRNA (cytosine-2'-O-)-methyltransferase activity"/>
    <property type="evidence" value="ECO:0007669"/>
    <property type="project" value="UniProtKB-UniRule"/>
</dbReference>
<comment type="subcellular location">
    <subcellularLocation>
        <location evidence="6">Cytoplasm</location>
    </subcellularLocation>
</comment>
<evidence type="ECO:0000313" key="8">
    <source>
        <dbReference type="EMBL" id="AKA71159.1"/>
    </source>
</evidence>
<evidence type="ECO:0000313" key="9">
    <source>
        <dbReference type="Proteomes" id="UP000033115"/>
    </source>
</evidence>
<evidence type="ECO:0000256" key="2">
    <source>
        <dbReference type="ARBA" id="ARBA00022552"/>
    </source>
</evidence>
<dbReference type="STRING" id="1548.CSCA_4034"/>
<comment type="function">
    <text evidence="6">Catalyzes the 2'-O-methylation of the ribose of cytidine 1402 (C1402) in 16S rRNA.</text>
</comment>
<evidence type="ECO:0000256" key="6">
    <source>
        <dbReference type="HAMAP-Rule" id="MF_01877"/>
    </source>
</evidence>
<dbReference type="Gene3D" id="3.30.950.10">
    <property type="entry name" value="Methyltransferase, Cobalt-precorrin-4 Transmethylase, Domain 2"/>
    <property type="match status" value="1"/>
</dbReference>
<reference evidence="8 9" key="1">
    <citation type="journal article" date="2015" name="J. Biotechnol.">
        <title>Complete genome sequence of a malodorant-producing acetogen, Clostridium scatologenes ATCC 25775(T).</title>
        <authorList>
            <person name="Zhu Z."/>
            <person name="Guo T."/>
            <person name="Zheng H."/>
            <person name="Song T."/>
            <person name="Ouyang P."/>
            <person name="Xie J."/>
        </authorList>
    </citation>
    <scope>NUCLEOTIDE SEQUENCE [LARGE SCALE GENOMIC DNA]</scope>
    <source>
        <strain evidence="8 9">ATCC 25775</strain>
    </source>
</reference>
<dbReference type="InterPro" id="IPR035996">
    <property type="entry name" value="4pyrrol_Methylase_sf"/>
</dbReference>
<dbReference type="InterPro" id="IPR000878">
    <property type="entry name" value="4pyrrol_Mease"/>
</dbReference>
<accession>A0A0E3M7X5</accession>
<organism evidence="8 9">
    <name type="scientific">Clostridium scatologenes</name>
    <dbReference type="NCBI Taxonomy" id="1548"/>
    <lineage>
        <taxon>Bacteria</taxon>
        <taxon>Bacillati</taxon>
        <taxon>Bacillota</taxon>
        <taxon>Clostridia</taxon>
        <taxon>Eubacteriales</taxon>
        <taxon>Clostridiaceae</taxon>
        <taxon>Clostridium</taxon>
    </lineage>
</organism>
<dbReference type="NCBIfam" id="TIGR00096">
    <property type="entry name" value="16S rRNA (cytidine(1402)-2'-O)-methyltransferase"/>
    <property type="match status" value="1"/>
</dbReference>
<dbReference type="Gene3D" id="3.40.1010.10">
    <property type="entry name" value="Cobalt-precorrin-4 Transmethylase, Domain 1"/>
    <property type="match status" value="1"/>
</dbReference>
<keyword evidence="2 6" id="KW-0698">rRNA processing</keyword>
<comment type="similarity">
    <text evidence="6">Belongs to the methyltransferase superfamily. RsmI family.</text>
</comment>
<sequence length="281" mass="32353">MSIGKLYLVPTPIGNLKDITLRALEVLKHVDLIAAEDTRQSLKLLNHFEIKKPLISYHKHNEQGKSENLIDKLKEGKNIALVSDAGTPGISDPGSVIVSKCIEENIDFEVLTGATAVTTALVYSGMDTTKFIFRGFMPRENKERKIMMEELENRKETLIFYEAPHRLKNTLEFLKNNLGNRKISICRELTKLHEEILRLNLSEAIDYYEEKTVKGEFVLVVEGKNEKEIMDEEMSEWKDLNIDEHIKMYIEEGLNKKEAIKKVAKDRNLPKSEIYKYSINL</sequence>
<keyword evidence="9" id="KW-1185">Reference proteome</keyword>
<dbReference type="InterPro" id="IPR014777">
    <property type="entry name" value="4pyrrole_Mease_sub1"/>
</dbReference>
<comment type="catalytic activity">
    <reaction evidence="6">
        <text>cytidine(1402) in 16S rRNA + S-adenosyl-L-methionine = 2'-O-methylcytidine(1402) in 16S rRNA + S-adenosyl-L-homocysteine + H(+)</text>
        <dbReference type="Rhea" id="RHEA:42924"/>
        <dbReference type="Rhea" id="RHEA-COMP:10285"/>
        <dbReference type="Rhea" id="RHEA-COMP:10286"/>
        <dbReference type="ChEBI" id="CHEBI:15378"/>
        <dbReference type="ChEBI" id="CHEBI:57856"/>
        <dbReference type="ChEBI" id="CHEBI:59789"/>
        <dbReference type="ChEBI" id="CHEBI:74495"/>
        <dbReference type="ChEBI" id="CHEBI:82748"/>
        <dbReference type="EC" id="2.1.1.198"/>
    </reaction>
</comment>
<dbReference type="GO" id="GO:0005737">
    <property type="term" value="C:cytoplasm"/>
    <property type="evidence" value="ECO:0007669"/>
    <property type="project" value="UniProtKB-SubCell"/>
</dbReference>
<dbReference type="Pfam" id="PF00590">
    <property type="entry name" value="TP_methylase"/>
    <property type="match status" value="1"/>
</dbReference>
<dbReference type="HOGENOM" id="CLU_044779_1_0_9"/>
<dbReference type="RefSeq" id="WP_029161168.1">
    <property type="nucleotide sequence ID" value="NZ_CP009933.1"/>
</dbReference>
<dbReference type="CDD" id="cd11648">
    <property type="entry name" value="RsmI"/>
    <property type="match status" value="1"/>
</dbReference>
<dbReference type="EC" id="2.1.1.198" evidence="6"/>
<evidence type="ECO:0000256" key="4">
    <source>
        <dbReference type="ARBA" id="ARBA00022679"/>
    </source>
</evidence>
<evidence type="ECO:0000259" key="7">
    <source>
        <dbReference type="Pfam" id="PF00590"/>
    </source>
</evidence>
<name>A0A0E3M7X5_CLOSL</name>
<keyword evidence="1 6" id="KW-0963">Cytoplasm</keyword>
<dbReference type="PROSITE" id="PS01296">
    <property type="entry name" value="RSMI"/>
    <property type="match status" value="1"/>
</dbReference>
<dbReference type="HAMAP" id="MF_01877">
    <property type="entry name" value="16SrRNA_methyltr_I"/>
    <property type="match status" value="1"/>
</dbReference>
<keyword evidence="4 6" id="KW-0808">Transferase</keyword>
<gene>
    <name evidence="6" type="primary">rsmI</name>
    <name evidence="8" type="ORF">CSCA_4034</name>
</gene>
<evidence type="ECO:0000256" key="5">
    <source>
        <dbReference type="ARBA" id="ARBA00022691"/>
    </source>
</evidence>
<evidence type="ECO:0000256" key="3">
    <source>
        <dbReference type="ARBA" id="ARBA00022603"/>
    </source>
</evidence>
<dbReference type="InterPro" id="IPR018063">
    <property type="entry name" value="SAM_MeTrfase_RsmI_CS"/>
</dbReference>
<dbReference type="Proteomes" id="UP000033115">
    <property type="component" value="Chromosome"/>
</dbReference>
<keyword evidence="5 6" id="KW-0949">S-adenosyl-L-methionine</keyword>
<dbReference type="PIRSF" id="PIRSF005917">
    <property type="entry name" value="MTase_YraL"/>
    <property type="match status" value="1"/>
</dbReference>
<keyword evidence="3 6" id="KW-0489">Methyltransferase</keyword>
<protein>
    <recommendedName>
        <fullName evidence="6">Ribosomal RNA small subunit methyltransferase I</fullName>
        <ecNumber evidence="6">2.1.1.198</ecNumber>
    </recommendedName>
    <alternativeName>
        <fullName evidence="6">16S rRNA 2'-O-ribose C1402 methyltransferase</fullName>
    </alternativeName>
    <alternativeName>
        <fullName evidence="6">rRNA (cytidine-2'-O-)-methyltransferase RsmI</fullName>
    </alternativeName>
</protein>
<dbReference type="KEGG" id="csq:CSCA_4034"/>
<evidence type="ECO:0000256" key="1">
    <source>
        <dbReference type="ARBA" id="ARBA00022490"/>
    </source>
</evidence>
<feature type="domain" description="Tetrapyrrole methylase" evidence="7">
    <location>
        <begin position="5"/>
        <end position="204"/>
    </location>
</feature>
<dbReference type="FunFam" id="3.30.950.10:FF:000002">
    <property type="entry name" value="Ribosomal RNA small subunit methyltransferase I"/>
    <property type="match status" value="1"/>
</dbReference>
<dbReference type="PANTHER" id="PTHR46111">
    <property type="entry name" value="RIBOSOMAL RNA SMALL SUBUNIT METHYLTRANSFERASE I"/>
    <property type="match status" value="1"/>
</dbReference>
<dbReference type="FunFam" id="3.40.1010.10:FF:000002">
    <property type="entry name" value="Ribosomal RNA small subunit methyltransferase I"/>
    <property type="match status" value="1"/>
</dbReference>
<dbReference type="InterPro" id="IPR014776">
    <property type="entry name" value="4pyrrole_Mease_sub2"/>
</dbReference>
<proteinExistence type="inferred from homology"/>
<dbReference type="PANTHER" id="PTHR46111:SF1">
    <property type="entry name" value="RIBOSOMAL RNA SMALL SUBUNIT METHYLTRANSFERASE I"/>
    <property type="match status" value="1"/>
</dbReference>